<sequence>MPSRTRSVVPGAALATAVALLSPAGAYAAPVPGSSGLAGAYAAPVPGPSAPGPSASAPGPGGGRWTAAPAPGGGARPSAQDRPYFYLEGAPGAVLEDRLSLTNPGGSAVTLRLRGGPTGSGGWISTAGKEVRVPPRTRAAVPFTVTVPRDATPGDHPAALVAEGGGRTATVPVHLRVTGPALAALSVEDVAVERRGSAAVIRYVLVNRGNTTLTPRLAVDADGLFGPALRRAAHTLPVTLPPGHQVPLTEPWPDPPALDSVDVRLTATAAGGARGTAGASYTAVPWGAAALPPLGLLAGAALWRVRRRRRTSGLRHGAPAPEAPQGPSQEPCAASVTASRAGADA</sequence>
<gene>
    <name evidence="4" type="ORF">GKJPGBOP_05070</name>
</gene>
<keyword evidence="2" id="KW-0472">Membrane</keyword>
<evidence type="ECO:0000256" key="3">
    <source>
        <dbReference type="SAM" id="SignalP"/>
    </source>
</evidence>
<dbReference type="EMBL" id="BHZD01000001">
    <property type="protein sequence ID" value="GCD45346.1"/>
    <property type="molecule type" value="Genomic_DNA"/>
</dbReference>
<feature type="region of interest" description="Disordered" evidence="1">
    <location>
        <begin position="311"/>
        <end position="345"/>
    </location>
</feature>
<accession>A0A401W7P3</accession>
<comment type="caution">
    <text evidence="4">The sequence shown here is derived from an EMBL/GenBank/DDBJ whole genome shotgun (WGS) entry which is preliminary data.</text>
</comment>
<feature type="signal peptide" evidence="3">
    <location>
        <begin position="1"/>
        <end position="28"/>
    </location>
</feature>
<evidence type="ECO:0000256" key="1">
    <source>
        <dbReference type="SAM" id="MobiDB-lite"/>
    </source>
</evidence>
<evidence type="ECO:0000256" key="2">
    <source>
        <dbReference type="SAM" id="Phobius"/>
    </source>
</evidence>
<name>A0A401W7P3_STREY</name>
<feature type="chain" id="PRO_5018985475" description="DUF916 domain-containing protein" evidence="3">
    <location>
        <begin position="29"/>
        <end position="345"/>
    </location>
</feature>
<dbReference type="AlphaFoldDB" id="A0A401W7P3"/>
<dbReference type="RefSeq" id="WP_125055948.1">
    <property type="nucleotide sequence ID" value="NZ_BHZD01000001.1"/>
</dbReference>
<feature type="region of interest" description="Disordered" evidence="1">
    <location>
        <begin position="48"/>
        <end position="80"/>
    </location>
</feature>
<feature type="transmembrane region" description="Helical" evidence="2">
    <location>
        <begin position="283"/>
        <end position="305"/>
    </location>
</feature>
<reference evidence="4 5" key="1">
    <citation type="submission" date="2018-11" db="EMBL/GenBank/DDBJ databases">
        <title>Whole genome sequence of Streptomyces paromomycinus NBRC 15454(T).</title>
        <authorList>
            <person name="Komaki H."/>
            <person name="Tamura T."/>
        </authorList>
    </citation>
    <scope>NUCLEOTIDE SEQUENCE [LARGE SCALE GENOMIC DNA]</scope>
    <source>
        <strain evidence="4 5">NBRC 15454</strain>
    </source>
</reference>
<evidence type="ECO:0008006" key="6">
    <source>
        <dbReference type="Google" id="ProtNLM"/>
    </source>
</evidence>
<keyword evidence="3" id="KW-0732">Signal</keyword>
<keyword evidence="2" id="KW-1133">Transmembrane helix</keyword>
<organism evidence="4 5">
    <name type="scientific">Streptomyces paromomycinus</name>
    <name type="common">Streptomyces rimosus subsp. paromomycinus</name>
    <dbReference type="NCBI Taxonomy" id="92743"/>
    <lineage>
        <taxon>Bacteria</taxon>
        <taxon>Bacillati</taxon>
        <taxon>Actinomycetota</taxon>
        <taxon>Actinomycetes</taxon>
        <taxon>Kitasatosporales</taxon>
        <taxon>Streptomycetaceae</taxon>
        <taxon>Streptomyces</taxon>
    </lineage>
</organism>
<proteinExistence type="predicted"/>
<evidence type="ECO:0000313" key="4">
    <source>
        <dbReference type="EMBL" id="GCD45346.1"/>
    </source>
</evidence>
<dbReference type="Proteomes" id="UP000286746">
    <property type="component" value="Unassembled WGS sequence"/>
</dbReference>
<keyword evidence="2" id="KW-0812">Transmembrane</keyword>
<evidence type="ECO:0000313" key="5">
    <source>
        <dbReference type="Proteomes" id="UP000286746"/>
    </source>
</evidence>
<protein>
    <recommendedName>
        <fullName evidence="6">DUF916 domain-containing protein</fullName>
    </recommendedName>
</protein>
<keyword evidence="5" id="KW-1185">Reference proteome</keyword>